<evidence type="ECO:0000313" key="2">
    <source>
        <dbReference type="Proteomes" id="UP000658258"/>
    </source>
</evidence>
<accession>A0ABQ3I711</accession>
<gene>
    <name evidence="1" type="ORF">GCM10011340_27170</name>
</gene>
<evidence type="ECO:0000313" key="1">
    <source>
        <dbReference type="EMBL" id="GHE69667.1"/>
    </source>
</evidence>
<comment type="caution">
    <text evidence="1">The sequence shown here is derived from an EMBL/GenBank/DDBJ whole genome shotgun (WGS) entry which is preliminary data.</text>
</comment>
<keyword evidence="2" id="KW-1185">Reference proteome</keyword>
<reference evidence="2" key="1">
    <citation type="journal article" date="2019" name="Int. J. Syst. Evol. Microbiol.">
        <title>The Global Catalogue of Microorganisms (GCM) 10K type strain sequencing project: providing services to taxonomists for standard genome sequencing and annotation.</title>
        <authorList>
            <consortium name="The Broad Institute Genomics Platform"/>
            <consortium name="The Broad Institute Genome Sequencing Center for Infectious Disease"/>
            <person name="Wu L."/>
            <person name="Ma J."/>
        </authorList>
    </citation>
    <scope>NUCLEOTIDE SEQUENCE [LARGE SCALE GENOMIC DNA]</scope>
    <source>
        <strain evidence="2">CGMCC 1.15111</strain>
    </source>
</reference>
<dbReference type="EMBL" id="BNAG01000003">
    <property type="protein sequence ID" value="GHE69667.1"/>
    <property type="molecule type" value="Genomic_DNA"/>
</dbReference>
<dbReference type="Proteomes" id="UP000658258">
    <property type="component" value="Unassembled WGS sequence"/>
</dbReference>
<name>A0ABQ3I711_9BACT</name>
<proteinExistence type="predicted"/>
<protein>
    <submittedName>
        <fullName evidence="1">Uncharacterized protein</fullName>
    </submittedName>
</protein>
<sequence length="92" mass="10968">MTREEAHELIGIIKKELNVEAYEPNLIFLEDGTMEEVEPMRIIKIYDAHDVLLLEAPITKLRQYKNKHLRKLLNASDYLTEYGNTRYYRLDI</sequence>
<organism evidence="1 2">
    <name type="scientific">Roseivirga thermotolerans</name>
    <dbReference type="NCBI Taxonomy" id="1758176"/>
    <lineage>
        <taxon>Bacteria</taxon>
        <taxon>Pseudomonadati</taxon>
        <taxon>Bacteroidota</taxon>
        <taxon>Cytophagia</taxon>
        <taxon>Cytophagales</taxon>
        <taxon>Roseivirgaceae</taxon>
        <taxon>Roseivirga</taxon>
    </lineage>
</organism>